<proteinExistence type="predicted"/>
<dbReference type="Proteomes" id="UP000265875">
    <property type="component" value="Unassembled WGS sequence"/>
</dbReference>
<evidence type="ECO:0000313" key="2">
    <source>
        <dbReference type="Proteomes" id="UP000265875"/>
    </source>
</evidence>
<accession>A0A399M6C0</accession>
<reference evidence="1 2" key="1">
    <citation type="submission" date="2018-08" db="EMBL/GenBank/DDBJ databases">
        <title>Draft genome sequence of the cyanotroph, Pseudomonas monteilii BCN3.</title>
        <authorList>
            <person name="Jones L.B."/>
            <person name="Kunz D.A."/>
        </authorList>
    </citation>
    <scope>NUCLEOTIDE SEQUENCE [LARGE SCALE GENOMIC DNA]</scope>
    <source>
        <strain evidence="1 2">BCN3</strain>
    </source>
</reference>
<dbReference type="EMBL" id="QWLL01000030">
    <property type="protein sequence ID" value="RII77333.1"/>
    <property type="molecule type" value="Genomic_DNA"/>
</dbReference>
<organism evidence="1 2">
    <name type="scientific">Pseudomonas monteilii</name>
    <dbReference type="NCBI Taxonomy" id="76759"/>
    <lineage>
        <taxon>Bacteria</taxon>
        <taxon>Pseudomonadati</taxon>
        <taxon>Pseudomonadota</taxon>
        <taxon>Gammaproteobacteria</taxon>
        <taxon>Pseudomonadales</taxon>
        <taxon>Pseudomonadaceae</taxon>
        <taxon>Pseudomonas</taxon>
    </lineage>
</organism>
<protein>
    <submittedName>
        <fullName evidence="1">Uncharacterized protein</fullName>
    </submittedName>
</protein>
<comment type="caution">
    <text evidence="1">The sequence shown here is derived from an EMBL/GenBank/DDBJ whole genome shotgun (WGS) entry which is preliminary data.</text>
</comment>
<sequence length="107" mass="11625">MQELCPEQSCGVGAGACKVPALQCQSLLSYMKPRSIDLGSAVHKHLGHQEFEDKRKPAARWAGSIICWDDLRLASAIENPMYLTSSAIFAMSVRVLNFSVCGADACH</sequence>
<gene>
    <name evidence="1" type="ORF">D0894_12015</name>
</gene>
<dbReference type="AlphaFoldDB" id="A0A399M6C0"/>
<name>A0A399M6C0_9PSED</name>
<evidence type="ECO:0000313" key="1">
    <source>
        <dbReference type="EMBL" id="RII77333.1"/>
    </source>
</evidence>